<dbReference type="EMBL" id="CP001860">
    <property type="protein sequence ID" value="ADB59933.1"/>
    <property type="molecule type" value="Genomic_DNA"/>
</dbReference>
<dbReference type="PANTHER" id="PTHR37507">
    <property type="entry name" value="SPORULATION PROTEIN YDCC"/>
    <property type="match status" value="1"/>
</dbReference>
<dbReference type="Gene3D" id="2.50.20.10">
    <property type="entry name" value="Lipoprotein localisation LolA/LolB/LppX"/>
    <property type="match status" value="1"/>
</dbReference>
<protein>
    <submittedName>
        <fullName evidence="1">Outer membrane lipoprotein-sorting protein-like protein</fullName>
    </submittedName>
</protein>
<accession>D2RYN2</accession>
<sequence length="262" mass="29396">MESRRAAVVLGVFVIVLTSGCVAVAPPTNEPEPEAVFESAFVHSEDLEDVSGEVTVTVNGSNGTSTETLRVAERPYVDYRDEVLESSVPSRVGQQYVSNASTTWWYDPQSEMAQRFEPNESFDSDAVRSDRAEMANESLQQYDLEYQGTEEIADREAHVLAVEAKAEEVERGISLLVGDTEFVYALETDEVPEEPTIVEQQIWVDAEYDYPLKERLVYEGSNGERHEMVYEFETVSFNEGLDDETFTFEPPEGTVVQDLSSE</sequence>
<dbReference type="InterPro" id="IPR029046">
    <property type="entry name" value="LolA/LolB/LppX"/>
</dbReference>
<dbReference type="KEGG" id="htu:Htur_1041"/>
<dbReference type="HOGENOM" id="CLU_1044335_0_0_2"/>
<dbReference type="eggNOG" id="arCOG02470">
    <property type="taxonomic scope" value="Archaea"/>
</dbReference>
<dbReference type="OrthoDB" id="137725at2157"/>
<evidence type="ECO:0000313" key="1">
    <source>
        <dbReference type="EMBL" id="ADB59933.1"/>
    </source>
</evidence>
<name>D2RYN2_HALTV</name>
<dbReference type="PANTHER" id="PTHR37507:SF2">
    <property type="entry name" value="SPORULATION PROTEIN YDCC"/>
    <property type="match status" value="1"/>
</dbReference>
<dbReference type="Proteomes" id="UP000001903">
    <property type="component" value="Chromosome"/>
</dbReference>
<dbReference type="STRING" id="543526.Htur_1041"/>
<dbReference type="RefSeq" id="WP_012942244.1">
    <property type="nucleotide sequence ID" value="NC_013743.1"/>
</dbReference>
<gene>
    <name evidence="1" type="ordered locus">Htur_1041</name>
</gene>
<dbReference type="GeneID" id="8741628"/>
<organism evidence="1 2">
    <name type="scientific">Haloterrigena turkmenica (strain ATCC 51198 / DSM 5511 / JCM 9101 / NCIMB 13204 / VKM B-1734 / 4k)</name>
    <name type="common">Halococcus turkmenicus</name>
    <dbReference type="NCBI Taxonomy" id="543526"/>
    <lineage>
        <taxon>Archaea</taxon>
        <taxon>Methanobacteriati</taxon>
        <taxon>Methanobacteriota</taxon>
        <taxon>Stenosarchaea group</taxon>
        <taxon>Halobacteria</taxon>
        <taxon>Halobacteriales</taxon>
        <taxon>Natrialbaceae</taxon>
        <taxon>Haloterrigena</taxon>
    </lineage>
</organism>
<dbReference type="PROSITE" id="PS51257">
    <property type="entry name" value="PROKAR_LIPOPROTEIN"/>
    <property type="match status" value="1"/>
</dbReference>
<proteinExistence type="predicted"/>
<dbReference type="SUPFAM" id="SSF89392">
    <property type="entry name" value="Prokaryotic lipoproteins and lipoprotein localization factors"/>
    <property type="match status" value="1"/>
</dbReference>
<reference evidence="1 2" key="1">
    <citation type="journal article" date="2010" name="Stand. Genomic Sci.">
        <title>Complete genome sequence of Haloterrigena turkmenica type strain (4k).</title>
        <authorList>
            <person name="Saunders E."/>
            <person name="Tindall B.J."/>
            <person name="Fahnrich R."/>
            <person name="Lapidus A."/>
            <person name="Copeland A."/>
            <person name="Del Rio T.G."/>
            <person name="Lucas S."/>
            <person name="Chen F."/>
            <person name="Tice H."/>
            <person name="Cheng J.F."/>
            <person name="Han C."/>
            <person name="Detter J.C."/>
            <person name="Bruce D."/>
            <person name="Goodwin L."/>
            <person name="Chain P."/>
            <person name="Pitluck S."/>
            <person name="Pati A."/>
            <person name="Ivanova N."/>
            <person name="Mavromatis K."/>
            <person name="Chen A."/>
            <person name="Palaniappan K."/>
            <person name="Land M."/>
            <person name="Hauser L."/>
            <person name="Chang Y.J."/>
            <person name="Jeffries C.D."/>
            <person name="Brettin T."/>
            <person name="Rohde M."/>
            <person name="Goker M."/>
            <person name="Bristow J."/>
            <person name="Eisen J.A."/>
            <person name="Markowitz V."/>
            <person name="Hugenholtz P."/>
            <person name="Klenk H.P."/>
            <person name="Kyrpides N.C."/>
        </authorList>
    </citation>
    <scope>NUCLEOTIDE SEQUENCE [LARGE SCALE GENOMIC DNA]</scope>
    <source>
        <strain evidence="2">ATCC 51198 / DSM 5511 / JCM 9101 / NCIMB 13204 / VKM B-1734 / 4k</strain>
    </source>
</reference>
<keyword evidence="2" id="KW-1185">Reference proteome</keyword>
<evidence type="ECO:0000313" key="2">
    <source>
        <dbReference type="Proteomes" id="UP000001903"/>
    </source>
</evidence>
<dbReference type="AlphaFoldDB" id="D2RYN2"/>
<dbReference type="InterPro" id="IPR052944">
    <property type="entry name" value="Sporulation_related"/>
</dbReference>